<gene>
    <name evidence="1" type="ORF">GMARGA_LOCUS11072</name>
</gene>
<organism evidence="1 2">
    <name type="scientific">Gigaspora margarita</name>
    <dbReference type="NCBI Taxonomy" id="4874"/>
    <lineage>
        <taxon>Eukaryota</taxon>
        <taxon>Fungi</taxon>
        <taxon>Fungi incertae sedis</taxon>
        <taxon>Mucoromycota</taxon>
        <taxon>Glomeromycotina</taxon>
        <taxon>Glomeromycetes</taxon>
        <taxon>Diversisporales</taxon>
        <taxon>Gigasporaceae</taxon>
        <taxon>Gigaspora</taxon>
    </lineage>
</organism>
<keyword evidence="2" id="KW-1185">Reference proteome</keyword>
<dbReference type="Proteomes" id="UP000789901">
    <property type="component" value="Unassembled WGS sequence"/>
</dbReference>
<sequence length="60" mass="6489">MNNIDLLPHEIYAQLVENGLDQSISLKQNIWIVATAQENKLIVGVVSAIVKSVASDTGVK</sequence>
<feature type="non-terminal residue" evidence="1">
    <location>
        <position position="60"/>
    </location>
</feature>
<protein>
    <submittedName>
        <fullName evidence="1">32150_t:CDS:1</fullName>
    </submittedName>
</protein>
<dbReference type="EMBL" id="CAJVQB010006379">
    <property type="protein sequence ID" value="CAG8682911.1"/>
    <property type="molecule type" value="Genomic_DNA"/>
</dbReference>
<reference evidence="1 2" key="1">
    <citation type="submission" date="2021-06" db="EMBL/GenBank/DDBJ databases">
        <authorList>
            <person name="Kallberg Y."/>
            <person name="Tangrot J."/>
            <person name="Rosling A."/>
        </authorList>
    </citation>
    <scope>NUCLEOTIDE SEQUENCE [LARGE SCALE GENOMIC DNA]</scope>
    <source>
        <strain evidence="1 2">120-4 pot B 10/14</strain>
    </source>
</reference>
<evidence type="ECO:0000313" key="1">
    <source>
        <dbReference type="EMBL" id="CAG8682911.1"/>
    </source>
</evidence>
<comment type="caution">
    <text evidence="1">The sequence shown here is derived from an EMBL/GenBank/DDBJ whole genome shotgun (WGS) entry which is preliminary data.</text>
</comment>
<accession>A0ABN7UXM4</accession>
<evidence type="ECO:0000313" key="2">
    <source>
        <dbReference type="Proteomes" id="UP000789901"/>
    </source>
</evidence>
<proteinExistence type="predicted"/>
<name>A0ABN7UXM4_GIGMA</name>